<evidence type="ECO:0000313" key="2">
    <source>
        <dbReference type="Proteomes" id="UP001497744"/>
    </source>
</evidence>
<reference evidence="1 2" key="1">
    <citation type="submission" date="2021-06" db="EMBL/GenBank/DDBJ databases">
        <title>Genome sequence of Babesia caballi.</title>
        <authorList>
            <person name="Yamagishi J."/>
            <person name="Kidaka T."/>
            <person name="Ochi A."/>
        </authorList>
    </citation>
    <scope>NUCLEOTIDE SEQUENCE [LARGE SCALE GENOMIC DNA]</scope>
    <source>
        <strain evidence="1">USDA-D6B2</strain>
    </source>
</reference>
<gene>
    <name evidence="1" type="ORF">BcabD6B2_15160</name>
</gene>
<comment type="caution">
    <text evidence="1">The sequence shown here is derived from an EMBL/GenBank/DDBJ whole genome shotgun (WGS) entry which is preliminary data.</text>
</comment>
<evidence type="ECO:0000313" key="1">
    <source>
        <dbReference type="EMBL" id="GIX62081.1"/>
    </source>
</evidence>
<sequence length="1064" mass="122041">MVELSKVRATSLKDLASMFRWLAYFEDSALQNTMMSVMLQQSLLSGMVDYDINIYLAFNNVVNVAVLMQRIPGLYKQPNPLYTMDVKSNEQVMTCFYTFVDILEGLYNKVMNFISVVTGKKPHKPGYIEVFFNSYYRSVSLISQNILTSNGFADISSNNEVVVIFFNCIQRLYYGHPYPYGLVKLEEWRTKFVKCRAEFKKHCSKPTLRDIMTRLKYLSQYHAESLETKLSDQLPVHMWKLKSKMRNLIKEVVTQIESMEACILLTSNSSAIDGHSFAGFDEGWDYLVRAVPYFEDSIKELRFILLEPQHKWTWNELQNDSSISRYFNGQGFGKTKNDLNVTGLMHCKEKIFKLIGNPTNPSHDDDNIAVGDLVKIFEIIALTFHERSMKSFAKPSCFKERLIWLYCLLRDSRHNMYYYNIHQSNLVTALTGNLIKAKLGAYVNQVITSLIIIPIRVSHVLETLTNKSIEYGFYQDAIFSPKYANEYAVISFEVLLELLREVHYIYALCSEKNFWHEMNLNTSEIVDRGMNNTNTSPFTLNNGSRNNDPQYELVDATPDFGVDASDYGLYADEGKLWNSKISKKDFKYRGEIKDGVKTQMVDWFLYQGFSAKNINTTLNGAKIHKLMEPLLLGYFGLQYACNFLWSLLDKTIDKFMVAPELFRAKMDWLAKLDSGDKNHSALSVMLERLVGLNTQESKVAAEVLHYVVYCASAVRRYLLDDTDDFGEYNDVFCIYTAVDGYLKTLYDVLVKLEDDFNDLKSHITSSTNKMTCGKGTPTTCDWLDEKGFKGPNIFHHPQLSNLTDILNKDWSKDLKLLRKHLGYCISIMEPENLKDIVEWCHKLNESSNAILEKLKMHLKTTVRRFAGHAQSSEIRNACDSFLNVLPSIREIISKHFQKASHFENAIFIVDLLDYYKRIFLNILSAVYQHWFNRNMAHSGVSMCEVEEISEDVSAYHVLQKPITELTLARDLSGFDENKIQQINNELHAIFETIFSDTNDNHNRKHAFDAYLAMIQGAPLEGPPDESNIALTAAVTTAVGTGAVGAGVVYFKFNALYAFFGKLLA</sequence>
<proteinExistence type="predicted"/>
<protein>
    <submittedName>
        <fullName evidence="1">PAS domain S-box protein</fullName>
    </submittedName>
</protein>
<dbReference type="GeneID" id="94193562"/>
<dbReference type="EMBL" id="BPLF01000001">
    <property type="protein sequence ID" value="GIX62081.1"/>
    <property type="molecule type" value="Genomic_DNA"/>
</dbReference>
<keyword evidence="2" id="KW-1185">Reference proteome</keyword>
<organism evidence="1 2">
    <name type="scientific">Babesia caballi</name>
    <dbReference type="NCBI Taxonomy" id="5871"/>
    <lineage>
        <taxon>Eukaryota</taxon>
        <taxon>Sar</taxon>
        <taxon>Alveolata</taxon>
        <taxon>Apicomplexa</taxon>
        <taxon>Aconoidasida</taxon>
        <taxon>Piroplasmida</taxon>
        <taxon>Babesiidae</taxon>
        <taxon>Babesia</taxon>
    </lineage>
</organism>
<dbReference type="RefSeq" id="XP_067714150.1">
    <property type="nucleotide sequence ID" value="XM_067858049.1"/>
</dbReference>
<accession>A0AAV4LSM6</accession>
<dbReference type="Proteomes" id="UP001497744">
    <property type="component" value="Unassembled WGS sequence"/>
</dbReference>
<dbReference type="AlphaFoldDB" id="A0AAV4LSM6"/>
<name>A0AAV4LSM6_BABCB</name>